<name>A0ABW6AQ64_9BACT</name>
<sequence length="45" mass="5165">MLVRKPRPVAQAYKTLLKEFCQITIVPHAEMLELTTRLAQLKVSV</sequence>
<dbReference type="Proteomes" id="UP001597512">
    <property type="component" value="Unassembled WGS sequence"/>
</dbReference>
<organism evidence="1 2">
    <name type="scientific">Spirosoma flavum</name>
    <dbReference type="NCBI Taxonomy" id="2048557"/>
    <lineage>
        <taxon>Bacteria</taxon>
        <taxon>Pseudomonadati</taxon>
        <taxon>Bacteroidota</taxon>
        <taxon>Cytophagia</taxon>
        <taxon>Cytophagales</taxon>
        <taxon>Cytophagaceae</taxon>
        <taxon>Spirosoma</taxon>
    </lineage>
</organism>
<evidence type="ECO:0000313" key="1">
    <source>
        <dbReference type="EMBL" id="MFD2937629.1"/>
    </source>
</evidence>
<evidence type="ECO:0000313" key="2">
    <source>
        <dbReference type="Proteomes" id="UP001597512"/>
    </source>
</evidence>
<comment type="caution">
    <text evidence="1">The sequence shown here is derived from an EMBL/GenBank/DDBJ whole genome shotgun (WGS) entry which is preliminary data.</text>
</comment>
<accession>A0ABW6AQ64</accession>
<gene>
    <name evidence="1" type="ORF">ACFS25_27910</name>
</gene>
<keyword evidence="2" id="KW-1185">Reference proteome</keyword>
<protein>
    <submittedName>
        <fullName evidence="1">Uncharacterized protein</fullName>
    </submittedName>
</protein>
<reference evidence="2" key="1">
    <citation type="journal article" date="2019" name="Int. J. Syst. Evol. Microbiol.">
        <title>The Global Catalogue of Microorganisms (GCM) 10K type strain sequencing project: providing services to taxonomists for standard genome sequencing and annotation.</title>
        <authorList>
            <consortium name="The Broad Institute Genomics Platform"/>
            <consortium name="The Broad Institute Genome Sequencing Center for Infectious Disease"/>
            <person name="Wu L."/>
            <person name="Ma J."/>
        </authorList>
    </citation>
    <scope>NUCLEOTIDE SEQUENCE [LARGE SCALE GENOMIC DNA]</scope>
    <source>
        <strain evidence="2">KCTC 52490</strain>
    </source>
</reference>
<proteinExistence type="predicted"/>
<dbReference type="EMBL" id="JBHUOM010000042">
    <property type="protein sequence ID" value="MFD2937629.1"/>
    <property type="molecule type" value="Genomic_DNA"/>
</dbReference>